<evidence type="ECO:0000256" key="1">
    <source>
        <dbReference type="SAM" id="SignalP"/>
    </source>
</evidence>
<reference evidence="3 4" key="2">
    <citation type="submission" date="2015-10" db="EMBL/GenBank/DDBJ databases">
        <title>Comparative genomics and high-throughput reverse genetic screens identify a new phytobacterial MAMP and an Arabidopsis receptor required for immune elicitation.</title>
        <authorList>
            <person name="Mott G.A."/>
            <person name="Thakur S."/>
            <person name="Wang P.W."/>
            <person name="Desveaux D."/>
            <person name="Guttman D.S."/>
        </authorList>
    </citation>
    <scope>NUCLEOTIDE SEQUENCE [LARGE SCALE GENOMIC DNA]</scope>
    <source>
        <strain evidence="3 4">0788_9</strain>
    </source>
</reference>
<organism evidence="3 4">
    <name type="scientific">Pseudomonas syringae pv. cilantro</name>
    <dbReference type="NCBI Taxonomy" id="81035"/>
    <lineage>
        <taxon>Bacteria</taxon>
        <taxon>Pseudomonadati</taxon>
        <taxon>Pseudomonadota</taxon>
        <taxon>Gammaproteobacteria</taxon>
        <taxon>Pseudomonadales</taxon>
        <taxon>Pseudomonadaceae</taxon>
        <taxon>Pseudomonas</taxon>
        <taxon>Pseudomonas syringae</taxon>
    </lineage>
</organism>
<dbReference type="PROSITE" id="PS51257">
    <property type="entry name" value="PROKAR_LIPOPROTEIN"/>
    <property type="match status" value="1"/>
</dbReference>
<dbReference type="PATRIC" id="fig|81035.3.peg.5134"/>
<evidence type="ECO:0000313" key="4">
    <source>
        <dbReference type="Proteomes" id="UP000037891"/>
    </source>
</evidence>
<proteinExistence type="predicted"/>
<dbReference type="RefSeq" id="WP_223216147.1">
    <property type="nucleotide sequence ID" value="NZ_LGLN01000069.1"/>
</dbReference>
<feature type="signal peptide" evidence="1">
    <location>
        <begin position="1"/>
        <end position="16"/>
    </location>
</feature>
<evidence type="ECO:0008006" key="5">
    <source>
        <dbReference type="Google" id="ProtNLM"/>
    </source>
</evidence>
<feature type="chain" id="PRO_5014234718" description="Lipoprotein" evidence="1">
    <location>
        <begin position="17"/>
        <end position="165"/>
    </location>
</feature>
<evidence type="ECO:0000313" key="2">
    <source>
        <dbReference type="EMBL" id="KPC27185.1"/>
    </source>
</evidence>
<gene>
    <name evidence="2" type="ORF">ABJ99_4810</name>
    <name evidence="3" type="ORF">ABJ99_4843</name>
</gene>
<dbReference type="EMBL" id="LGLN01000069">
    <property type="protein sequence ID" value="KPC27185.1"/>
    <property type="molecule type" value="Genomic_DNA"/>
</dbReference>
<protein>
    <recommendedName>
        <fullName evidence="5">Lipoprotein</fullName>
    </recommendedName>
</protein>
<evidence type="ECO:0000313" key="3">
    <source>
        <dbReference type="EMBL" id="KPC27218.1"/>
    </source>
</evidence>
<dbReference type="Proteomes" id="UP000037891">
    <property type="component" value="Unassembled WGS sequence"/>
</dbReference>
<comment type="caution">
    <text evidence="3">The sequence shown here is derived from an EMBL/GenBank/DDBJ whole genome shotgun (WGS) entry which is preliminary data.</text>
</comment>
<dbReference type="AlphaFoldDB" id="A0A0N0XAE5"/>
<sequence>MKKIAFCFLSVAGWMAGGCSSPPQPVAVDFDQKPEVVNTGLPRLVVTHEVIKSAQANGPWSLTLADFQGDQRSYDTAFYYALAHADLIELDTHNLADAARTQQWLLQHGATAPIRVNHKATPVQPVSRTWKHETTSSSLTYRATTLCVGCENVSITLHKNGEVQK</sequence>
<accession>A0A0N0XAE5</accession>
<reference evidence="3 4" key="1">
    <citation type="submission" date="2015-07" db="EMBL/GenBank/DDBJ databases">
        <authorList>
            <person name="Noorani M."/>
        </authorList>
    </citation>
    <scope>NUCLEOTIDE SEQUENCE [LARGE SCALE GENOMIC DNA]</scope>
    <source>
        <strain evidence="3 4">0788_9</strain>
    </source>
</reference>
<dbReference type="EMBL" id="LGLN01000069">
    <property type="protein sequence ID" value="KPC27218.1"/>
    <property type="molecule type" value="Genomic_DNA"/>
</dbReference>
<keyword evidence="1" id="KW-0732">Signal</keyword>
<name>A0A0N0XAE5_PSESX</name>